<gene>
    <name evidence="1" type="ORF">NCTC11179_00226</name>
</gene>
<protein>
    <submittedName>
        <fullName evidence="1">Uncharacterized protein</fullName>
    </submittedName>
</protein>
<dbReference type="EMBL" id="UGQL01000001">
    <property type="protein sequence ID" value="STZ26704.1"/>
    <property type="molecule type" value="Genomic_DNA"/>
</dbReference>
<organism evidence="1 2">
    <name type="scientific">Myroides odoratus</name>
    <name type="common">Flavobacterium odoratum</name>
    <dbReference type="NCBI Taxonomy" id="256"/>
    <lineage>
        <taxon>Bacteria</taxon>
        <taxon>Pseudomonadati</taxon>
        <taxon>Bacteroidota</taxon>
        <taxon>Flavobacteriia</taxon>
        <taxon>Flavobacteriales</taxon>
        <taxon>Flavobacteriaceae</taxon>
        <taxon>Myroides</taxon>
    </lineage>
</organism>
<keyword evidence="2" id="KW-1185">Reference proteome</keyword>
<evidence type="ECO:0000313" key="1">
    <source>
        <dbReference type="EMBL" id="STZ26704.1"/>
    </source>
</evidence>
<reference evidence="1 2" key="1">
    <citation type="submission" date="2018-06" db="EMBL/GenBank/DDBJ databases">
        <authorList>
            <consortium name="Pathogen Informatics"/>
            <person name="Doyle S."/>
        </authorList>
    </citation>
    <scope>NUCLEOTIDE SEQUENCE [LARGE SCALE GENOMIC DNA]</scope>
    <source>
        <strain evidence="1 2">NCTC11179</strain>
    </source>
</reference>
<accession>A0A378RIB3</accession>
<name>A0A378RIB3_MYROD</name>
<dbReference type="RefSeq" id="WP_181816675.1">
    <property type="nucleotide sequence ID" value="NZ_CP068107.1"/>
</dbReference>
<dbReference type="Proteomes" id="UP000255024">
    <property type="component" value="Unassembled WGS sequence"/>
</dbReference>
<sequence length="188" mass="22292">MKKVKFSLEAHMWYGEPIKNPYYMFYCLFDVVHPPELKLHLSELMNHTHKSEIYLQKTPHIVFLIYSLLRSIIRSSYKILSNSKKYYSINPIDKSEVSKLMTFLGALSQEEYLNPYLVFENVFEKQSVVKLETDLFEITQFALGDFIEPPSIEVNTSFISINRLIEACCYYIRGMNNLNRQKKVEYYP</sequence>
<dbReference type="AlphaFoldDB" id="A0A378RIB3"/>
<evidence type="ECO:0000313" key="2">
    <source>
        <dbReference type="Proteomes" id="UP000255024"/>
    </source>
</evidence>
<proteinExistence type="predicted"/>